<dbReference type="Proteomes" id="UP000663852">
    <property type="component" value="Unassembled WGS sequence"/>
</dbReference>
<accession>A0A814BZ27</accession>
<comment type="caution">
    <text evidence="2">The sequence shown here is derived from an EMBL/GenBank/DDBJ whole genome shotgun (WGS) entry which is preliminary data.</text>
</comment>
<dbReference type="AlphaFoldDB" id="A0A814BZ27"/>
<keyword evidence="1" id="KW-0732">Signal</keyword>
<protein>
    <submittedName>
        <fullName evidence="2">Uncharacterized protein</fullName>
    </submittedName>
</protein>
<feature type="signal peptide" evidence="1">
    <location>
        <begin position="1"/>
        <end position="20"/>
    </location>
</feature>
<sequence length="91" mass="10343">MRRCLIVLVAITLVFFTTNAETDIRQRFEGLIGKSVHIAWHQIDREAPGRPIEIIRESSPQSNRAITPGYVRVILSDETGQVLYTPILQPE</sequence>
<evidence type="ECO:0000256" key="1">
    <source>
        <dbReference type="SAM" id="SignalP"/>
    </source>
</evidence>
<feature type="chain" id="PRO_5032576661" evidence="1">
    <location>
        <begin position="21"/>
        <end position="91"/>
    </location>
</feature>
<dbReference type="OrthoDB" id="9988207at2759"/>
<name>A0A814BZ27_ADIRI</name>
<gene>
    <name evidence="2" type="ORF">EDS130_LOCUS11485</name>
</gene>
<proteinExistence type="predicted"/>
<evidence type="ECO:0000313" key="3">
    <source>
        <dbReference type="Proteomes" id="UP000663852"/>
    </source>
</evidence>
<evidence type="ECO:0000313" key="2">
    <source>
        <dbReference type="EMBL" id="CAF0934640.1"/>
    </source>
</evidence>
<reference evidence="2" key="1">
    <citation type="submission" date="2021-02" db="EMBL/GenBank/DDBJ databases">
        <authorList>
            <person name="Nowell W R."/>
        </authorList>
    </citation>
    <scope>NUCLEOTIDE SEQUENCE</scope>
</reference>
<organism evidence="2 3">
    <name type="scientific">Adineta ricciae</name>
    <name type="common">Rotifer</name>
    <dbReference type="NCBI Taxonomy" id="249248"/>
    <lineage>
        <taxon>Eukaryota</taxon>
        <taxon>Metazoa</taxon>
        <taxon>Spiralia</taxon>
        <taxon>Gnathifera</taxon>
        <taxon>Rotifera</taxon>
        <taxon>Eurotatoria</taxon>
        <taxon>Bdelloidea</taxon>
        <taxon>Adinetida</taxon>
        <taxon>Adinetidae</taxon>
        <taxon>Adineta</taxon>
    </lineage>
</organism>
<dbReference type="EMBL" id="CAJNOJ010000042">
    <property type="protein sequence ID" value="CAF0934640.1"/>
    <property type="molecule type" value="Genomic_DNA"/>
</dbReference>